<dbReference type="Proteomes" id="UP000179840">
    <property type="component" value="Unassembled WGS sequence"/>
</dbReference>
<reference evidence="3 5" key="2">
    <citation type="submission" date="2016-11" db="EMBL/GenBank/DDBJ databases">
        <authorList>
            <person name="Varghese N."/>
            <person name="Submissions S."/>
        </authorList>
    </citation>
    <scope>NUCLEOTIDE SEQUENCE [LARGE SCALE GENOMIC DNA]</scope>
    <source>
        <strain evidence="3 5">NFR18</strain>
    </source>
</reference>
<protein>
    <submittedName>
        <fullName evidence="2">Uncharacterized protein</fullName>
    </submittedName>
</protein>
<evidence type="ECO:0000256" key="1">
    <source>
        <dbReference type="SAM" id="Phobius"/>
    </source>
</evidence>
<dbReference type="RefSeq" id="WP_071076885.1">
    <property type="nucleotide sequence ID" value="NZ_FPKH01000001.1"/>
</dbReference>
<feature type="transmembrane region" description="Helical" evidence="1">
    <location>
        <begin position="33"/>
        <end position="50"/>
    </location>
</feature>
<evidence type="ECO:0000313" key="5">
    <source>
        <dbReference type="Proteomes" id="UP000182489"/>
    </source>
</evidence>
<proteinExistence type="predicted"/>
<gene>
    <name evidence="2" type="ORF">AKG95_11250</name>
    <name evidence="3" type="ORF">SAMN03097694_1524</name>
</gene>
<dbReference type="EMBL" id="FPKH01000001">
    <property type="protein sequence ID" value="SFX29880.1"/>
    <property type="molecule type" value="Genomic_DNA"/>
</dbReference>
<evidence type="ECO:0000313" key="4">
    <source>
        <dbReference type="Proteomes" id="UP000179840"/>
    </source>
</evidence>
<evidence type="ECO:0000313" key="2">
    <source>
        <dbReference type="EMBL" id="OHV97723.1"/>
    </source>
</evidence>
<organism evidence="2 4">
    <name type="scientific">Janthinobacterium lividum</name>
    <dbReference type="NCBI Taxonomy" id="29581"/>
    <lineage>
        <taxon>Bacteria</taxon>
        <taxon>Pseudomonadati</taxon>
        <taxon>Pseudomonadota</taxon>
        <taxon>Betaproteobacteria</taxon>
        <taxon>Burkholderiales</taxon>
        <taxon>Oxalobacteraceae</taxon>
        <taxon>Janthinobacterium</taxon>
    </lineage>
</organism>
<accession>A0A1K1VXN7</accession>
<dbReference type="Proteomes" id="UP000182489">
    <property type="component" value="Unassembled WGS sequence"/>
</dbReference>
<evidence type="ECO:0000313" key="3">
    <source>
        <dbReference type="EMBL" id="SFX29880.1"/>
    </source>
</evidence>
<dbReference type="AlphaFoldDB" id="A0A1K1VXN7"/>
<keyword evidence="1" id="KW-0812">Transmembrane</keyword>
<comment type="caution">
    <text evidence="2">The sequence shown here is derived from an EMBL/GenBank/DDBJ whole genome shotgun (WGS) entry which is preliminary data.</text>
</comment>
<feature type="transmembrane region" description="Helical" evidence="1">
    <location>
        <begin position="7"/>
        <end position="27"/>
    </location>
</feature>
<keyword evidence="1" id="KW-0472">Membrane</keyword>
<name>A0A1K1VXN7_9BURK</name>
<keyword evidence="1" id="KW-1133">Transmembrane helix</keyword>
<reference evidence="2 4" key="1">
    <citation type="submission" date="2015-06" db="EMBL/GenBank/DDBJ databases">
        <title>Draft genome sequencing of a biphenyl-degrading bacterium, Janthinobacterium lividum MEG1.</title>
        <authorList>
            <person name="Shimodaira J."/>
            <person name="Hatta T."/>
        </authorList>
    </citation>
    <scope>NUCLEOTIDE SEQUENCE [LARGE SCALE GENOMIC DNA]</scope>
    <source>
        <strain evidence="2 4">MEG1</strain>
    </source>
</reference>
<feature type="transmembrane region" description="Helical" evidence="1">
    <location>
        <begin position="81"/>
        <end position="105"/>
    </location>
</feature>
<sequence length="428" mass="47506">MSNSPKSLLASIIYFAIKVLCSVVAVVTTPKPAVLAAVFVFWIWQLVAHYRRGLVALKAALKRGESVNPRAVWFSKFKHKFVLSIMASVVYPMLGIPAVIIFWIVDLAFLNRQKAAVRAAAPPTYADKAGVASGDVNGAEWGYSCSRFDLMINFERDEARLVSHVDNVGVTILGIKDDISTRFDRAFRLSDLACAVKENSTSIYFFAFSQEVVVGTPISVKWRGDELVREGSARLERKWHSTPDFDASFKEIGPVLASDFNRYWMPIQKRIFSMGHARADAYVTEHQDSLAAVRLSARAAWKAEREISMARVSELKELAGLGEAFLENALYDNGSLAWTIAADKSGRAVVELNGDVWIGSLKDACATASLDEIPAKTDGAAPTFALGIVVKDDEFERSQLRKRRFQLMVGYPKAQITTWIDRIEILAR</sequence>
<dbReference type="EMBL" id="LFKP01000005">
    <property type="protein sequence ID" value="OHV97723.1"/>
    <property type="molecule type" value="Genomic_DNA"/>
</dbReference>